<keyword evidence="2" id="KW-0418">Kinase</keyword>
<organism evidence="2 3">
    <name type="scientific">Paenibacillus profundus</name>
    <dbReference type="NCBI Taxonomy" id="1173085"/>
    <lineage>
        <taxon>Bacteria</taxon>
        <taxon>Bacillati</taxon>
        <taxon>Bacillota</taxon>
        <taxon>Bacilli</taxon>
        <taxon>Bacillales</taxon>
        <taxon>Paenibacillaceae</taxon>
        <taxon>Paenibacillus</taxon>
    </lineage>
</organism>
<dbReference type="EMBL" id="JAJNBZ010000036">
    <property type="protein sequence ID" value="MCE5172891.1"/>
    <property type="molecule type" value="Genomic_DNA"/>
</dbReference>
<accession>A0ABS8YM25</accession>
<proteinExistence type="predicted"/>
<evidence type="ECO:0000313" key="3">
    <source>
        <dbReference type="Proteomes" id="UP001199916"/>
    </source>
</evidence>
<evidence type="ECO:0000313" key="2">
    <source>
        <dbReference type="EMBL" id="MCE5172891.1"/>
    </source>
</evidence>
<feature type="compositionally biased region" description="Polar residues" evidence="1">
    <location>
        <begin position="9"/>
        <end position="22"/>
    </location>
</feature>
<keyword evidence="3" id="KW-1185">Reference proteome</keyword>
<protein>
    <submittedName>
        <fullName evidence="2">Tyrosine protein kinase</fullName>
    </submittedName>
</protein>
<sequence length="168" mass="18980">MPSLHIPKQHSSSASAQWTRSFSGGLPPSQFQPPSPPDTAIVPYTPVAETPVTTLNTEKKSSFSINDIKQVIDRMGGIDGIVSTMNKVQKVMQSVSQIAPVAKLLMGSLLPNKKGKKEADDEVDEWDEGQSQRRRRRRQQRRRSSSNRTGTRRPVKQRRTHPNQRRKR</sequence>
<reference evidence="2 3" key="1">
    <citation type="submission" date="2021-11" db="EMBL/GenBank/DDBJ databases">
        <title>Draft genome sequence of Paenibacillus profundus YoMME, a new Gram-positive bacteria with exoelectrogenic properties.</title>
        <authorList>
            <person name="Hubenova Y."/>
            <person name="Hubenova E."/>
            <person name="Manasiev Y."/>
            <person name="Peykov S."/>
            <person name="Mitov M."/>
        </authorList>
    </citation>
    <scope>NUCLEOTIDE SEQUENCE [LARGE SCALE GENOMIC DNA]</scope>
    <source>
        <strain evidence="2 3">YoMME</strain>
    </source>
</reference>
<feature type="region of interest" description="Disordered" evidence="1">
    <location>
        <begin position="1"/>
        <end position="39"/>
    </location>
</feature>
<name>A0ABS8YM25_9BACL</name>
<evidence type="ECO:0000256" key="1">
    <source>
        <dbReference type="SAM" id="MobiDB-lite"/>
    </source>
</evidence>
<feature type="region of interest" description="Disordered" evidence="1">
    <location>
        <begin position="112"/>
        <end position="168"/>
    </location>
</feature>
<keyword evidence="2" id="KW-0808">Transferase</keyword>
<gene>
    <name evidence="2" type="ORF">LQV63_26860</name>
</gene>
<comment type="caution">
    <text evidence="2">The sequence shown here is derived from an EMBL/GenBank/DDBJ whole genome shotgun (WGS) entry which is preliminary data.</text>
</comment>
<dbReference type="Proteomes" id="UP001199916">
    <property type="component" value="Unassembled WGS sequence"/>
</dbReference>
<feature type="compositionally biased region" description="Basic residues" evidence="1">
    <location>
        <begin position="132"/>
        <end position="168"/>
    </location>
</feature>
<dbReference type="GO" id="GO:0016301">
    <property type="term" value="F:kinase activity"/>
    <property type="evidence" value="ECO:0007669"/>
    <property type="project" value="UniProtKB-KW"/>
</dbReference>